<dbReference type="GO" id="GO:0004057">
    <property type="term" value="F:arginyl-tRNA--protein transferase activity"/>
    <property type="evidence" value="ECO:0007669"/>
    <property type="project" value="InterPro"/>
</dbReference>
<evidence type="ECO:0000259" key="5">
    <source>
        <dbReference type="Pfam" id="PF04376"/>
    </source>
</evidence>
<dbReference type="Pfam" id="PF04377">
    <property type="entry name" value="ATE_C"/>
    <property type="match status" value="1"/>
</dbReference>
<evidence type="ECO:0000313" key="8">
    <source>
        <dbReference type="Proteomes" id="UP000608345"/>
    </source>
</evidence>
<keyword evidence="1 4" id="KW-0963">Cytoplasm</keyword>
<keyword evidence="2 4" id="KW-0808">Transferase</keyword>
<protein>
    <recommendedName>
        <fullName evidence="4">Aspartate/glutamate leucyltransferase</fullName>
        <ecNumber evidence="4">2.3.2.29</ecNumber>
    </recommendedName>
</protein>
<dbReference type="NCBIfam" id="NF002342">
    <property type="entry name" value="PRK01305.1-3"/>
    <property type="match status" value="1"/>
</dbReference>
<dbReference type="Proteomes" id="UP000608345">
    <property type="component" value="Unassembled WGS sequence"/>
</dbReference>
<comment type="subcellular location">
    <subcellularLocation>
        <location evidence="4">Cytoplasm</location>
    </subcellularLocation>
</comment>
<dbReference type="EMBL" id="BMYS01000015">
    <property type="protein sequence ID" value="GGW90568.1"/>
    <property type="molecule type" value="Genomic_DNA"/>
</dbReference>
<dbReference type="NCBIfam" id="NF002346">
    <property type="entry name" value="PRK01305.2-3"/>
    <property type="match status" value="1"/>
</dbReference>
<keyword evidence="3 4" id="KW-0012">Acyltransferase</keyword>
<organism evidence="7 8">
    <name type="scientific">Advenella faeciporci</name>
    <dbReference type="NCBI Taxonomy" id="797535"/>
    <lineage>
        <taxon>Bacteria</taxon>
        <taxon>Pseudomonadati</taxon>
        <taxon>Pseudomonadota</taxon>
        <taxon>Betaproteobacteria</taxon>
        <taxon>Burkholderiales</taxon>
        <taxon>Alcaligenaceae</taxon>
    </lineage>
</organism>
<keyword evidence="8" id="KW-1185">Reference proteome</keyword>
<dbReference type="Pfam" id="PF04376">
    <property type="entry name" value="ATE_N"/>
    <property type="match status" value="1"/>
</dbReference>
<dbReference type="InterPro" id="IPR007472">
    <property type="entry name" value="N-end_Aminoacyl_Trfase_C"/>
</dbReference>
<feature type="domain" description="N-end aminoacyl transferase N-terminal" evidence="5">
    <location>
        <begin position="20"/>
        <end position="90"/>
    </location>
</feature>
<evidence type="ECO:0000259" key="6">
    <source>
        <dbReference type="Pfam" id="PF04377"/>
    </source>
</evidence>
<comment type="catalytic activity">
    <reaction evidence="4">
        <text>N-terminal L-glutamyl-[protein] + L-leucyl-tRNA(Leu) = N-terminal L-leucyl-L-glutamyl-[protein] + tRNA(Leu) + H(+)</text>
        <dbReference type="Rhea" id="RHEA:50412"/>
        <dbReference type="Rhea" id="RHEA-COMP:9613"/>
        <dbReference type="Rhea" id="RHEA-COMP:9622"/>
        <dbReference type="Rhea" id="RHEA-COMP:12664"/>
        <dbReference type="Rhea" id="RHEA-COMP:12668"/>
        <dbReference type="ChEBI" id="CHEBI:15378"/>
        <dbReference type="ChEBI" id="CHEBI:64721"/>
        <dbReference type="ChEBI" id="CHEBI:78442"/>
        <dbReference type="ChEBI" id="CHEBI:78494"/>
        <dbReference type="ChEBI" id="CHEBI:133041"/>
        <dbReference type="EC" id="2.3.2.29"/>
    </reaction>
</comment>
<comment type="similarity">
    <text evidence="4">Belongs to the R-transferase family. Bpt subfamily.</text>
</comment>
<dbReference type="GO" id="GO:0008914">
    <property type="term" value="F:leucyl-tRNA--protein transferase activity"/>
    <property type="evidence" value="ECO:0007669"/>
    <property type="project" value="UniProtKB-UniRule"/>
</dbReference>
<dbReference type="SUPFAM" id="SSF55729">
    <property type="entry name" value="Acyl-CoA N-acyltransferases (Nat)"/>
    <property type="match status" value="1"/>
</dbReference>
<dbReference type="GO" id="GO:0005737">
    <property type="term" value="C:cytoplasm"/>
    <property type="evidence" value="ECO:0007669"/>
    <property type="project" value="UniProtKB-SubCell"/>
</dbReference>
<gene>
    <name evidence="7" type="primary">ate</name>
    <name evidence="4" type="synonym">bpt</name>
    <name evidence="7" type="ORF">GCM10011450_21070</name>
</gene>
<reference evidence="7" key="1">
    <citation type="journal article" date="2014" name="Int. J. Syst. Evol. Microbiol.">
        <title>Complete genome sequence of Corynebacterium casei LMG S-19264T (=DSM 44701T), isolated from a smear-ripened cheese.</title>
        <authorList>
            <consortium name="US DOE Joint Genome Institute (JGI-PGF)"/>
            <person name="Walter F."/>
            <person name="Albersmeier A."/>
            <person name="Kalinowski J."/>
            <person name="Ruckert C."/>
        </authorList>
    </citation>
    <scope>NUCLEOTIDE SEQUENCE</scope>
    <source>
        <strain evidence="7">KCTC 23732</strain>
    </source>
</reference>
<evidence type="ECO:0000256" key="4">
    <source>
        <dbReference type="HAMAP-Rule" id="MF_00689"/>
    </source>
</evidence>
<comment type="function">
    <text evidence="4">Functions in the N-end rule pathway of protein degradation where it conjugates Leu from its aminoacyl-tRNA to the N-termini of proteins containing an N-terminal aspartate or glutamate.</text>
</comment>
<name>A0A918N0R4_9BURK</name>
<dbReference type="EC" id="2.3.2.29" evidence="4"/>
<evidence type="ECO:0000256" key="1">
    <source>
        <dbReference type="ARBA" id="ARBA00022490"/>
    </source>
</evidence>
<comment type="catalytic activity">
    <reaction evidence="4">
        <text>N-terminal L-aspartyl-[protein] + L-leucyl-tRNA(Leu) = N-terminal L-leucyl-L-aspartyl-[protein] + tRNA(Leu) + H(+)</text>
        <dbReference type="Rhea" id="RHEA:50420"/>
        <dbReference type="Rhea" id="RHEA-COMP:9613"/>
        <dbReference type="Rhea" id="RHEA-COMP:9622"/>
        <dbReference type="Rhea" id="RHEA-COMP:12669"/>
        <dbReference type="Rhea" id="RHEA-COMP:12674"/>
        <dbReference type="ChEBI" id="CHEBI:15378"/>
        <dbReference type="ChEBI" id="CHEBI:64720"/>
        <dbReference type="ChEBI" id="CHEBI:78442"/>
        <dbReference type="ChEBI" id="CHEBI:78494"/>
        <dbReference type="ChEBI" id="CHEBI:133042"/>
        <dbReference type="EC" id="2.3.2.29"/>
    </reaction>
</comment>
<evidence type="ECO:0000256" key="3">
    <source>
        <dbReference type="ARBA" id="ARBA00023315"/>
    </source>
</evidence>
<proteinExistence type="inferred from homology"/>
<sequence>MSEIHDPNLHVLHYYLTASYPCSYLEGRIARSRVVAPGHLVTAKAYASLLRAGFRRSGLFTYKPQCDNCQACISVRINTVAFKPSSTQKRIQKRHRDLSARKVPIQWQDDHFILYSRYQHQRHPGGGMDEQGREQYEQFLLSSHVNTELVEFRSPDGVLRIVSIIDLSDDGLSSVYTFYDPDYPGSLGTYCILWQIEQCRQLGLPWLYLGYWIKESPKMSYKTRFQPLQKYINQQWIDHIPGQE</sequence>
<dbReference type="InterPro" id="IPR030700">
    <property type="entry name" value="N-end_Aminoacyl_Trfase"/>
</dbReference>
<reference evidence="7" key="2">
    <citation type="submission" date="2020-09" db="EMBL/GenBank/DDBJ databases">
        <authorList>
            <person name="Sun Q."/>
            <person name="Kim S."/>
        </authorList>
    </citation>
    <scope>NUCLEOTIDE SEQUENCE</scope>
    <source>
        <strain evidence="7">KCTC 23732</strain>
    </source>
</reference>
<comment type="caution">
    <text evidence="7">The sequence shown here is derived from an EMBL/GenBank/DDBJ whole genome shotgun (WGS) entry which is preliminary data.</text>
</comment>
<dbReference type="AlphaFoldDB" id="A0A918N0R4"/>
<dbReference type="GO" id="GO:0071596">
    <property type="term" value="P:ubiquitin-dependent protein catabolic process via the N-end rule pathway"/>
    <property type="evidence" value="ECO:0007669"/>
    <property type="project" value="InterPro"/>
</dbReference>
<dbReference type="InterPro" id="IPR017138">
    <property type="entry name" value="Asp_Glu_LeuTrfase"/>
</dbReference>
<dbReference type="PANTHER" id="PTHR21367:SF1">
    <property type="entry name" value="ARGINYL-TRNA--PROTEIN TRANSFERASE 1"/>
    <property type="match status" value="1"/>
</dbReference>
<evidence type="ECO:0000256" key="2">
    <source>
        <dbReference type="ARBA" id="ARBA00022679"/>
    </source>
</evidence>
<dbReference type="PANTHER" id="PTHR21367">
    <property type="entry name" value="ARGININE-TRNA-PROTEIN TRANSFERASE 1"/>
    <property type="match status" value="1"/>
</dbReference>
<feature type="domain" description="N-end rule aminoacyl transferase C-terminal" evidence="6">
    <location>
        <begin position="111"/>
        <end position="230"/>
    </location>
</feature>
<accession>A0A918N0R4</accession>
<dbReference type="InterPro" id="IPR016181">
    <property type="entry name" value="Acyl_CoA_acyltransferase"/>
</dbReference>
<evidence type="ECO:0000313" key="7">
    <source>
        <dbReference type="EMBL" id="GGW90568.1"/>
    </source>
</evidence>
<dbReference type="RefSeq" id="WP_189385452.1">
    <property type="nucleotide sequence ID" value="NZ_BAABFY010000050.1"/>
</dbReference>
<dbReference type="InterPro" id="IPR007471">
    <property type="entry name" value="N-end_Aminoacyl_Trfase_N"/>
</dbReference>
<dbReference type="NCBIfam" id="NF002341">
    <property type="entry name" value="PRK01305.1-1"/>
    <property type="match status" value="1"/>
</dbReference>
<dbReference type="PIRSF" id="PIRSF037208">
    <property type="entry name" value="ATE_pro_prd"/>
    <property type="match status" value="1"/>
</dbReference>
<dbReference type="HAMAP" id="MF_00689">
    <property type="entry name" value="Bpt"/>
    <property type="match status" value="1"/>
</dbReference>